<dbReference type="PROSITE" id="PS00211">
    <property type="entry name" value="ABC_TRANSPORTER_1"/>
    <property type="match status" value="1"/>
</dbReference>
<dbReference type="PROSITE" id="PS50929">
    <property type="entry name" value="ABC_TM1F"/>
    <property type="match status" value="1"/>
</dbReference>
<dbReference type="SMART" id="SM00382">
    <property type="entry name" value="AAA"/>
    <property type="match status" value="1"/>
</dbReference>
<evidence type="ECO:0000256" key="5">
    <source>
        <dbReference type="ARBA" id="ARBA00022741"/>
    </source>
</evidence>
<evidence type="ECO:0000256" key="9">
    <source>
        <dbReference type="SAM" id="Phobius"/>
    </source>
</evidence>
<keyword evidence="3" id="KW-1003">Cell membrane</keyword>
<dbReference type="OrthoDB" id="9762778at2"/>
<dbReference type="GO" id="GO:0015421">
    <property type="term" value="F:ABC-type oligopeptide transporter activity"/>
    <property type="evidence" value="ECO:0007669"/>
    <property type="project" value="TreeGrafter"/>
</dbReference>
<evidence type="ECO:0000313" key="13">
    <source>
        <dbReference type="Proteomes" id="UP000070394"/>
    </source>
</evidence>
<dbReference type="STRING" id="467210.HMPREF1866_00689"/>
<dbReference type="GO" id="GO:0005524">
    <property type="term" value="F:ATP binding"/>
    <property type="evidence" value="ECO:0007669"/>
    <property type="project" value="UniProtKB-KW"/>
</dbReference>
<dbReference type="RefSeq" id="WP_060930615.1">
    <property type="nucleotide sequence ID" value="NZ_KQ959780.1"/>
</dbReference>
<evidence type="ECO:0000259" key="10">
    <source>
        <dbReference type="PROSITE" id="PS50893"/>
    </source>
</evidence>
<dbReference type="PROSITE" id="PS50893">
    <property type="entry name" value="ABC_TRANSPORTER_2"/>
    <property type="match status" value="1"/>
</dbReference>
<comment type="subcellular location">
    <subcellularLocation>
        <location evidence="1">Cell membrane</location>
        <topology evidence="1">Multi-pass membrane protein</topology>
    </subcellularLocation>
</comment>
<evidence type="ECO:0000256" key="8">
    <source>
        <dbReference type="ARBA" id="ARBA00023136"/>
    </source>
</evidence>
<feature type="transmembrane region" description="Helical" evidence="9">
    <location>
        <begin position="20"/>
        <end position="44"/>
    </location>
</feature>
<dbReference type="InterPro" id="IPR003439">
    <property type="entry name" value="ABC_transporter-like_ATP-bd"/>
</dbReference>
<dbReference type="GO" id="GO:0016887">
    <property type="term" value="F:ATP hydrolysis activity"/>
    <property type="evidence" value="ECO:0007669"/>
    <property type="project" value="InterPro"/>
</dbReference>
<dbReference type="SUPFAM" id="SSF90123">
    <property type="entry name" value="ABC transporter transmembrane region"/>
    <property type="match status" value="1"/>
</dbReference>
<dbReference type="Gene3D" id="1.20.1560.10">
    <property type="entry name" value="ABC transporter type 1, transmembrane domain"/>
    <property type="match status" value="1"/>
</dbReference>
<evidence type="ECO:0000259" key="11">
    <source>
        <dbReference type="PROSITE" id="PS50929"/>
    </source>
</evidence>
<dbReference type="InterPro" id="IPR027417">
    <property type="entry name" value="P-loop_NTPase"/>
</dbReference>
<dbReference type="SUPFAM" id="SSF52540">
    <property type="entry name" value="P-loop containing nucleoside triphosphate hydrolases"/>
    <property type="match status" value="1"/>
</dbReference>
<dbReference type="Gene3D" id="3.40.50.300">
    <property type="entry name" value="P-loop containing nucleotide triphosphate hydrolases"/>
    <property type="match status" value="1"/>
</dbReference>
<name>A0A133ZXJ2_9FIRM</name>
<feature type="transmembrane region" description="Helical" evidence="9">
    <location>
        <begin position="50"/>
        <end position="70"/>
    </location>
</feature>
<feature type="transmembrane region" description="Helical" evidence="9">
    <location>
        <begin position="131"/>
        <end position="151"/>
    </location>
</feature>
<gene>
    <name evidence="12" type="ORF">HMPREF1866_00689</name>
</gene>
<keyword evidence="13" id="KW-1185">Reference proteome</keyword>
<keyword evidence="6 12" id="KW-0067">ATP-binding</keyword>
<evidence type="ECO:0000256" key="7">
    <source>
        <dbReference type="ARBA" id="ARBA00022989"/>
    </source>
</evidence>
<evidence type="ECO:0000313" key="12">
    <source>
        <dbReference type="EMBL" id="KXB60152.1"/>
    </source>
</evidence>
<dbReference type="InterPro" id="IPR011527">
    <property type="entry name" value="ABC1_TM_dom"/>
</dbReference>
<dbReference type="PATRIC" id="fig|467210.3.peg.680"/>
<dbReference type="CDD" id="cd07346">
    <property type="entry name" value="ABC_6TM_exporters"/>
    <property type="match status" value="1"/>
</dbReference>
<dbReference type="FunFam" id="3.40.50.300:FF:000221">
    <property type="entry name" value="Multidrug ABC transporter ATP-binding protein"/>
    <property type="match status" value="1"/>
</dbReference>
<proteinExistence type="predicted"/>
<keyword evidence="4 9" id="KW-0812">Transmembrane</keyword>
<feature type="transmembrane region" description="Helical" evidence="9">
    <location>
        <begin position="157"/>
        <end position="175"/>
    </location>
</feature>
<feature type="transmembrane region" description="Helical" evidence="9">
    <location>
        <begin position="270"/>
        <end position="289"/>
    </location>
</feature>
<evidence type="ECO:0000256" key="2">
    <source>
        <dbReference type="ARBA" id="ARBA00022448"/>
    </source>
</evidence>
<dbReference type="InterPro" id="IPR017871">
    <property type="entry name" value="ABC_transporter-like_CS"/>
</dbReference>
<dbReference type="Proteomes" id="UP000070394">
    <property type="component" value="Unassembled WGS sequence"/>
</dbReference>
<dbReference type="InterPro" id="IPR003593">
    <property type="entry name" value="AAA+_ATPase"/>
</dbReference>
<keyword evidence="5" id="KW-0547">Nucleotide-binding</keyword>
<evidence type="ECO:0000256" key="6">
    <source>
        <dbReference type="ARBA" id="ARBA00022840"/>
    </source>
</evidence>
<dbReference type="EMBL" id="LSDA01000018">
    <property type="protein sequence ID" value="KXB60152.1"/>
    <property type="molecule type" value="Genomic_DNA"/>
</dbReference>
<keyword evidence="2" id="KW-0813">Transport</keyword>
<protein>
    <submittedName>
        <fullName evidence="12">ABC transporter, ATP-binding protein</fullName>
    </submittedName>
</protein>
<dbReference type="GO" id="GO:0005886">
    <property type="term" value="C:plasma membrane"/>
    <property type="evidence" value="ECO:0007669"/>
    <property type="project" value="UniProtKB-SubCell"/>
</dbReference>
<keyword evidence="8 9" id="KW-0472">Membrane</keyword>
<sequence length="575" mass="63552">MNLIKQYVKEYKNTYIQSVLLAVLGVVSGLAAYIVLAKMIVGLIGKNTEFGFYLQYGLMVLAAMVLKEIFAAASTSISHQATFYSLKKIREEISKKLFRMPLGNVMNISSGKLKNIIVDQVDSMETILAHIIPEMTANIIGPILLLIYMFILDWRLAIVSLIPLVIGMFCMKSVMASYGKKYQQSVEINQKMNNAVVEYIGGIEVIKMFNQSETSYQKYSEAVHENAAFYYHWMKETMIGVSAYRKISPMSLLTILPLGVYFYLNGSLTIATFITIIVLSFGTVENILTATNYMDDLSRIGTTTKEIGLILDAPDLEHGKENVSLSGSDIELKNVDFSYSEDKKVLEGVSLTIGENQVTAFVGPSGGGKSTITKLIAGFWNADAGEVSIGGKNIKEIPLEQLSETISYVSQDNYLFDMSVRENIRIGKPSASDKEVEEMAKLSGCDEFIRGLSAGYDTIVGEGGGHLSGGEKQRISIARAMLKNAPIVILDEATSYMDTENESIVQEAISNLVKGKTLILIAHRLRTVVNADKIFVVENGKIESCGQHEELLEMSKVYSSLWKAAGKEERYDYSI</sequence>
<evidence type="ECO:0000256" key="3">
    <source>
        <dbReference type="ARBA" id="ARBA00022475"/>
    </source>
</evidence>
<feature type="domain" description="ABC transmembrane type-1" evidence="11">
    <location>
        <begin position="16"/>
        <end position="299"/>
    </location>
</feature>
<reference evidence="13" key="1">
    <citation type="submission" date="2016-01" db="EMBL/GenBank/DDBJ databases">
        <authorList>
            <person name="Mitreva M."/>
            <person name="Pepin K.H."/>
            <person name="Mihindukulasuriya K.A."/>
            <person name="Fulton R."/>
            <person name="Fronick C."/>
            <person name="O'Laughlin M."/>
            <person name="Miner T."/>
            <person name="Herter B."/>
            <person name="Rosa B.A."/>
            <person name="Cordes M."/>
            <person name="Tomlinson C."/>
            <person name="Wollam A."/>
            <person name="Palsikar V.B."/>
            <person name="Mardis E.R."/>
            <person name="Wilson R.K."/>
        </authorList>
    </citation>
    <scope>NUCLEOTIDE SEQUENCE [LARGE SCALE GENOMIC DNA]</scope>
    <source>
        <strain evidence="13">DNF00896</strain>
    </source>
</reference>
<accession>A0A133ZXJ2</accession>
<organism evidence="12 13">
    <name type="scientific">Lachnoanaerobaculum saburreum</name>
    <dbReference type="NCBI Taxonomy" id="467210"/>
    <lineage>
        <taxon>Bacteria</taxon>
        <taxon>Bacillati</taxon>
        <taxon>Bacillota</taxon>
        <taxon>Clostridia</taxon>
        <taxon>Lachnospirales</taxon>
        <taxon>Lachnospiraceae</taxon>
        <taxon>Lachnoanaerobaculum</taxon>
    </lineage>
</organism>
<dbReference type="Pfam" id="PF00005">
    <property type="entry name" value="ABC_tran"/>
    <property type="match status" value="1"/>
</dbReference>
<feature type="domain" description="ABC transporter" evidence="10">
    <location>
        <begin position="330"/>
        <end position="564"/>
    </location>
</feature>
<dbReference type="Pfam" id="PF00664">
    <property type="entry name" value="ABC_membrane"/>
    <property type="match status" value="1"/>
</dbReference>
<comment type="caution">
    <text evidence="12">The sequence shown here is derived from an EMBL/GenBank/DDBJ whole genome shotgun (WGS) entry which is preliminary data.</text>
</comment>
<evidence type="ECO:0000256" key="4">
    <source>
        <dbReference type="ARBA" id="ARBA00022692"/>
    </source>
</evidence>
<dbReference type="AlphaFoldDB" id="A0A133ZXJ2"/>
<dbReference type="PANTHER" id="PTHR43394">
    <property type="entry name" value="ATP-DEPENDENT PERMEASE MDL1, MITOCHONDRIAL"/>
    <property type="match status" value="1"/>
</dbReference>
<dbReference type="InterPro" id="IPR039421">
    <property type="entry name" value="Type_1_exporter"/>
</dbReference>
<evidence type="ECO:0000256" key="1">
    <source>
        <dbReference type="ARBA" id="ARBA00004651"/>
    </source>
</evidence>
<keyword evidence="7 9" id="KW-1133">Transmembrane helix</keyword>
<dbReference type="InterPro" id="IPR036640">
    <property type="entry name" value="ABC1_TM_sf"/>
</dbReference>
<dbReference type="PANTHER" id="PTHR43394:SF1">
    <property type="entry name" value="ATP-BINDING CASSETTE SUB-FAMILY B MEMBER 10, MITOCHONDRIAL"/>
    <property type="match status" value="1"/>
</dbReference>